<dbReference type="EMBL" id="SMFZ01000001">
    <property type="protein sequence ID" value="TCK27522.1"/>
    <property type="molecule type" value="Genomic_DNA"/>
</dbReference>
<organism evidence="1 2">
    <name type="scientific">Pseudonocardia endophytica</name>
    <dbReference type="NCBI Taxonomy" id="401976"/>
    <lineage>
        <taxon>Bacteria</taxon>
        <taxon>Bacillati</taxon>
        <taxon>Actinomycetota</taxon>
        <taxon>Actinomycetes</taxon>
        <taxon>Pseudonocardiales</taxon>
        <taxon>Pseudonocardiaceae</taxon>
        <taxon>Pseudonocardia</taxon>
    </lineage>
</organism>
<dbReference type="Proteomes" id="UP000295560">
    <property type="component" value="Unassembled WGS sequence"/>
</dbReference>
<dbReference type="AlphaFoldDB" id="A0A4R1IAW1"/>
<name>A0A4R1IAW1_PSEEN</name>
<sequence>MTTDSDRRRWCPGDAVLSGVVDTATRKLAEQTEEAFRTRTAAACIAKWNVLDQQRAGHLLELWHKHSFNIDAIGKGASIRAVRTACVGEHAAAADIRLVDGDRIEAEIQAKLYGRATETARALAQPKYAGMQRLVAEDKLADVDSVLDKALGRDADGIYQADYTDTAAHLTDTVTHGDVRSSPVSSGEMIDAAKDAKGWGNRLASGAAARQIGSAALGGAALGGALSGAVETVAQVAKVRAGETSAAAAAATAAGAAARGAARSGTLASLGTAAKVAMTAGGVPKAVTGGGLPCAVASAVFGVAEAGIALARGEVDAAEFAARSGESTFQAGLAWAGGAIGQTVLPVPVLGALVGGFVGQVAATLIVQGLQYALSAAIGEGADEERITLLEAETRAAIDTAAVLGEAERVLGDAYDVCIARTAVPAVDDVLLTTLRDGPDQGLLVLTDLGRRVYGVPLFLTAEEFDDWMTDPLTSLTLDPNR</sequence>
<proteinExistence type="predicted"/>
<dbReference type="RefSeq" id="WP_132426409.1">
    <property type="nucleotide sequence ID" value="NZ_SMFZ01000001.1"/>
</dbReference>
<reference evidence="1 2" key="1">
    <citation type="submission" date="2019-03" db="EMBL/GenBank/DDBJ databases">
        <title>Sequencing the genomes of 1000 actinobacteria strains.</title>
        <authorList>
            <person name="Klenk H.-P."/>
        </authorList>
    </citation>
    <scope>NUCLEOTIDE SEQUENCE [LARGE SCALE GENOMIC DNA]</scope>
    <source>
        <strain evidence="1 2">DSM 44969</strain>
    </source>
</reference>
<accession>A0A4R1IAW1</accession>
<evidence type="ECO:0000313" key="2">
    <source>
        <dbReference type="Proteomes" id="UP000295560"/>
    </source>
</evidence>
<evidence type="ECO:0000313" key="1">
    <source>
        <dbReference type="EMBL" id="TCK27522.1"/>
    </source>
</evidence>
<gene>
    <name evidence="1" type="ORF">EV378_3394</name>
</gene>
<dbReference type="OrthoDB" id="5182771at2"/>
<keyword evidence="2" id="KW-1185">Reference proteome</keyword>
<comment type="caution">
    <text evidence="1">The sequence shown here is derived from an EMBL/GenBank/DDBJ whole genome shotgun (WGS) entry which is preliminary data.</text>
</comment>
<protein>
    <submittedName>
        <fullName evidence="1">Uncharacterized protein</fullName>
    </submittedName>
</protein>